<evidence type="ECO:0000313" key="8">
    <source>
        <dbReference type="EMBL" id="OZM74653.1"/>
    </source>
</evidence>
<feature type="transmembrane region" description="Helical" evidence="6">
    <location>
        <begin position="69"/>
        <end position="87"/>
    </location>
</feature>
<dbReference type="InterPro" id="IPR011701">
    <property type="entry name" value="MFS"/>
</dbReference>
<dbReference type="SUPFAM" id="SSF103473">
    <property type="entry name" value="MFS general substrate transporter"/>
    <property type="match status" value="1"/>
</dbReference>
<protein>
    <submittedName>
        <fullName evidence="8">MFS transporter</fullName>
    </submittedName>
</protein>
<dbReference type="Proteomes" id="UP000242444">
    <property type="component" value="Unassembled WGS sequence"/>
</dbReference>
<keyword evidence="4 6" id="KW-1133">Transmembrane helix</keyword>
<dbReference type="Pfam" id="PF07690">
    <property type="entry name" value="MFS_1"/>
    <property type="match status" value="1"/>
</dbReference>
<dbReference type="OrthoDB" id="4571815at2"/>
<evidence type="ECO:0000256" key="6">
    <source>
        <dbReference type="SAM" id="Phobius"/>
    </source>
</evidence>
<evidence type="ECO:0000259" key="7">
    <source>
        <dbReference type="PROSITE" id="PS50850"/>
    </source>
</evidence>
<feature type="transmembrane region" description="Helical" evidence="6">
    <location>
        <begin position="93"/>
        <end position="116"/>
    </location>
</feature>
<feature type="transmembrane region" description="Helical" evidence="6">
    <location>
        <begin position="336"/>
        <end position="360"/>
    </location>
</feature>
<reference evidence="8 9" key="1">
    <citation type="submission" date="2017-07" db="EMBL/GenBank/DDBJ databases">
        <title>Amycolatopsis antarcticus sp. nov., isolated from the surface of an Antarcticus brown macroalga.</title>
        <authorList>
            <person name="Wang J."/>
            <person name="Leiva S."/>
            <person name="Huang J."/>
            <person name="Huang Y."/>
        </authorList>
    </citation>
    <scope>NUCLEOTIDE SEQUENCE [LARGE SCALE GENOMIC DNA]</scope>
    <source>
        <strain evidence="8 9">AU-G6</strain>
    </source>
</reference>
<evidence type="ECO:0000256" key="2">
    <source>
        <dbReference type="ARBA" id="ARBA00022475"/>
    </source>
</evidence>
<feature type="transmembrane region" description="Helical" evidence="6">
    <location>
        <begin position="39"/>
        <end position="62"/>
    </location>
</feature>
<accession>A0A263D885</accession>
<keyword evidence="9" id="KW-1185">Reference proteome</keyword>
<proteinExistence type="predicted"/>
<comment type="subcellular location">
    <subcellularLocation>
        <location evidence="1">Cell membrane</location>
        <topology evidence="1">Multi-pass membrane protein</topology>
    </subcellularLocation>
</comment>
<feature type="transmembrane region" description="Helical" evidence="6">
    <location>
        <begin position="278"/>
        <end position="295"/>
    </location>
</feature>
<dbReference type="InParanoid" id="A0A263D885"/>
<evidence type="ECO:0000256" key="3">
    <source>
        <dbReference type="ARBA" id="ARBA00022692"/>
    </source>
</evidence>
<evidence type="ECO:0000256" key="5">
    <source>
        <dbReference type="ARBA" id="ARBA00023136"/>
    </source>
</evidence>
<dbReference type="GO" id="GO:0022857">
    <property type="term" value="F:transmembrane transporter activity"/>
    <property type="evidence" value="ECO:0007669"/>
    <property type="project" value="InterPro"/>
</dbReference>
<feature type="domain" description="Major facilitator superfamily (MFS) profile" evidence="7">
    <location>
        <begin position="4"/>
        <end position="389"/>
    </location>
</feature>
<name>A0A263D885_9PSEU</name>
<feature type="transmembrane region" description="Helical" evidence="6">
    <location>
        <begin position="366"/>
        <end position="384"/>
    </location>
</feature>
<evidence type="ECO:0000256" key="4">
    <source>
        <dbReference type="ARBA" id="ARBA00022989"/>
    </source>
</evidence>
<dbReference type="PANTHER" id="PTHR43124">
    <property type="entry name" value="PURINE EFFLUX PUMP PBUE"/>
    <property type="match status" value="1"/>
</dbReference>
<comment type="caution">
    <text evidence="8">The sequence shown here is derived from an EMBL/GenBank/DDBJ whole genome shotgun (WGS) entry which is preliminary data.</text>
</comment>
<organism evidence="8 9">
    <name type="scientific">Amycolatopsis antarctica</name>
    <dbReference type="NCBI Taxonomy" id="1854586"/>
    <lineage>
        <taxon>Bacteria</taxon>
        <taxon>Bacillati</taxon>
        <taxon>Actinomycetota</taxon>
        <taxon>Actinomycetes</taxon>
        <taxon>Pseudonocardiales</taxon>
        <taxon>Pseudonocardiaceae</taxon>
        <taxon>Amycolatopsis</taxon>
    </lineage>
</organism>
<keyword evidence="2" id="KW-1003">Cell membrane</keyword>
<feature type="transmembrane region" description="Helical" evidence="6">
    <location>
        <begin position="301"/>
        <end position="324"/>
    </location>
</feature>
<dbReference type="InterPro" id="IPR020846">
    <property type="entry name" value="MFS_dom"/>
</dbReference>
<keyword evidence="3 6" id="KW-0812">Transmembrane</keyword>
<dbReference type="Gene3D" id="1.20.1250.20">
    <property type="entry name" value="MFS general substrate transporter like domains"/>
    <property type="match status" value="2"/>
</dbReference>
<dbReference type="PANTHER" id="PTHR43124:SF3">
    <property type="entry name" value="CHLORAMPHENICOL EFFLUX PUMP RV0191"/>
    <property type="match status" value="1"/>
</dbReference>
<dbReference type="GO" id="GO:0005886">
    <property type="term" value="C:plasma membrane"/>
    <property type="evidence" value="ECO:0007669"/>
    <property type="project" value="UniProtKB-SubCell"/>
</dbReference>
<feature type="transmembrane region" description="Helical" evidence="6">
    <location>
        <begin position="245"/>
        <end position="266"/>
    </location>
</feature>
<feature type="transmembrane region" description="Helical" evidence="6">
    <location>
        <begin position="211"/>
        <end position="233"/>
    </location>
</feature>
<dbReference type="AlphaFoldDB" id="A0A263D885"/>
<sequence>MARLLWPILLASAVSLLPFTVFSTFLVPISEDADSGVAAMGGLRGLGGLASLAVGVACAPLIDRVRTDLVTAAGLALLGVSAVLGAAGHFLALAVFCFLVGAATSVLGPALATAAANRFDSAAASGRAATLVTATQSLAAMLAAPLVVAPGLLWGWQGNLLAVAAIALVLAALFLVRGRRAVVAGPSTSDARIGYLASFAALARIPGAVPLLLIALLRTAAFMGYLSYLAAFYDERFALEPGPFAFVWTLSGASFFVGNLITGRLTNRASARIGTERVLQAGLVTAALAMGGFYLTESLPVALLLTAALGGAHAVVAACLIGLLVRRCPDLRGAALGLNAAGMSLGVFAGAALGGAGLAVAGYPGIGVVLGGITLLALILGVLVRRSPAA</sequence>
<evidence type="ECO:0000256" key="1">
    <source>
        <dbReference type="ARBA" id="ARBA00004651"/>
    </source>
</evidence>
<evidence type="ECO:0000313" key="9">
    <source>
        <dbReference type="Proteomes" id="UP000242444"/>
    </source>
</evidence>
<dbReference type="EMBL" id="NKYE01000002">
    <property type="protein sequence ID" value="OZM74653.1"/>
    <property type="molecule type" value="Genomic_DNA"/>
</dbReference>
<dbReference type="InterPro" id="IPR036259">
    <property type="entry name" value="MFS_trans_sf"/>
</dbReference>
<feature type="transmembrane region" description="Helical" evidence="6">
    <location>
        <begin position="154"/>
        <end position="176"/>
    </location>
</feature>
<dbReference type="PROSITE" id="PS50850">
    <property type="entry name" value="MFS"/>
    <property type="match status" value="1"/>
</dbReference>
<gene>
    <name evidence="8" type="ORF">CFN78_04770</name>
</gene>
<keyword evidence="5 6" id="KW-0472">Membrane</keyword>
<dbReference type="InterPro" id="IPR050189">
    <property type="entry name" value="MFS_Efflux_Transporters"/>
</dbReference>
<feature type="transmembrane region" description="Helical" evidence="6">
    <location>
        <begin position="128"/>
        <end position="148"/>
    </location>
</feature>